<dbReference type="EMBL" id="BHEO01000008">
    <property type="protein sequence ID" value="GBU05638.1"/>
    <property type="molecule type" value="Genomic_DNA"/>
</dbReference>
<sequence>MKKFKRIFALAGVILLCALYASTLLFAFIDRSQSLDLLKASIAATIILPVFLYAAMLFHRLSKKDDDHDQEEK</sequence>
<keyword evidence="1" id="KW-0472">Membrane</keyword>
<dbReference type="RefSeq" id="WP_008976017.1">
    <property type="nucleotide sequence ID" value="NZ_BHEO01000008.1"/>
</dbReference>
<accession>A0A4R3JQR0</accession>
<proteinExistence type="predicted"/>
<evidence type="ECO:0000313" key="5">
    <source>
        <dbReference type="Proteomes" id="UP000702954"/>
    </source>
</evidence>
<keyword evidence="5" id="KW-1185">Reference proteome</keyword>
<reference evidence="2 5" key="1">
    <citation type="journal article" date="2018" name="Int. J. Syst. Evol. Microbiol.">
        <title>Draft Genome Sequence of Faecalimonas umbilicata JCM 30896T, an Acetate-Producing Bacterium Isolated from Human Feces.</title>
        <authorList>
            <person name="Sakamoto M."/>
            <person name="Ikeyama N."/>
            <person name="Yuki M."/>
            <person name="Ohkuma M."/>
        </authorList>
    </citation>
    <scope>NUCLEOTIDE SEQUENCE [LARGE SCALE GENOMIC DNA]</scope>
    <source>
        <strain evidence="2 5">EGH7</strain>
    </source>
</reference>
<reference evidence="3 4" key="2">
    <citation type="submission" date="2019-03" db="EMBL/GenBank/DDBJ databases">
        <title>Genomic Encyclopedia of Type Strains, Phase IV (KMG-IV): sequencing the most valuable type-strain genomes for metagenomic binning, comparative biology and taxonomic classification.</title>
        <authorList>
            <person name="Goeker M."/>
        </authorList>
    </citation>
    <scope>NUCLEOTIDE SEQUENCE [LARGE SCALE GENOMIC DNA]</scope>
    <source>
        <strain evidence="3 4">DSM 103426</strain>
    </source>
</reference>
<evidence type="ECO:0000313" key="3">
    <source>
        <dbReference type="EMBL" id="TCS68074.1"/>
    </source>
</evidence>
<dbReference type="EMBL" id="SLZV01000011">
    <property type="protein sequence ID" value="TCS68074.1"/>
    <property type="molecule type" value="Genomic_DNA"/>
</dbReference>
<evidence type="ECO:0000313" key="4">
    <source>
        <dbReference type="Proteomes" id="UP000294613"/>
    </source>
</evidence>
<keyword evidence="1" id="KW-0812">Transmembrane</keyword>
<dbReference type="AlphaFoldDB" id="A0A4R3JQR0"/>
<evidence type="ECO:0000313" key="2">
    <source>
        <dbReference type="EMBL" id="GBU05638.1"/>
    </source>
</evidence>
<gene>
    <name evidence="3" type="ORF">EDD74_11112</name>
    <name evidence="2" type="ORF">FAEUMB_21790</name>
</gene>
<keyword evidence="1" id="KW-1133">Transmembrane helix</keyword>
<name>A0A4R3JQR0_9FIRM</name>
<comment type="caution">
    <text evidence="3">The sequence shown here is derived from an EMBL/GenBank/DDBJ whole genome shotgun (WGS) entry which is preliminary data.</text>
</comment>
<feature type="transmembrane region" description="Helical" evidence="1">
    <location>
        <begin position="37"/>
        <end position="58"/>
    </location>
</feature>
<dbReference type="Proteomes" id="UP000294613">
    <property type="component" value="Unassembled WGS sequence"/>
</dbReference>
<dbReference type="Proteomes" id="UP000702954">
    <property type="component" value="Unassembled WGS sequence"/>
</dbReference>
<protein>
    <submittedName>
        <fullName evidence="3">Uncharacterized protein</fullName>
    </submittedName>
</protein>
<organism evidence="3 4">
    <name type="scientific">Faecalimonas umbilicata</name>
    <dbReference type="NCBI Taxonomy" id="1912855"/>
    <lineage>
        <taxon>Bacteria</taxon>
        <taxon>Bacillati</taxon>
        <taxon>Bacillota</taxon>
        <taxon>Clostridia</taxon>
        <taxon>Lachnospirales</taxon>
        <taxon>Lachnospiraceae</taxon>
        <taxon>Faecalimonas</taxon>
    </lineage>
</organism>
<evidence type="ECO:0000256" key="1">
    <source>
        <dbReference type="SAM" id="Phobius"/>
    </source>
</evidence>